<keyword evidence="2" id="KW-1185">Reference proteome</keyword>
<dbReference type="Proteomes" id="UP000283383">
    <property type="component" value="Unassembled WGS sequence"/>
</dbReference>
<sequence>MIKQEYGVCGTSKRFFVNGSGDYTDECIPHQENLKVTVNPALITMRTNETLINFGFREGISKQATRTAFGKAYAMVKIHNDHASEKPEVHISNVRSLTDK</sequence>
<accession>A0A420HR06</accession>
<dbReference type="EMBL" id="MCBQ01017056">
    <property type="protein sequence ID" value="RKF59904.1"/>
    <property type="molecule type" value="Genomic_DNA"/>
</dbReference>
<reference evidence="1 2" key="1">
    <citation type="journal article" date="2018" name="BMC Genomics">
        <title>Comparative genome analyses reveal sequence features reflecting distinct modes of host-adaptation between dicot and monocot powdery mildew.</title>
        <authorList>
            <person name="Wu Y."/>
            <person name="Ma X."/>
            <person name="Pan Z."/>
            <person name="Kale S.D."/>
            <person name="Song Y."/>
            <person name="King H."/>
            <person name="Zhang Q."/>
            <person name="Presley C."/>
            <person name="Deng X."/>
            <person name="Wei C.I."/>
            <person name="Xiao S."/>
        </authorList>
    </citation>
    <scope>NUCLEOTIDE SEQUENCE [LARGE SCALE GENOMIC DNA]</scope>
    <source>
        <strain evidence="1">UMSG3</strain>
    </source>
</reference>
<dbReference type="AlphaFoldDB" id="A0A420HR06"/>
<proteinExistence type="predicted"/>
<name>A0A420HR06_9PEZI</name>
<organism evidence="1 2">
    <name type="scientific">Golovinomyces cichoracearum</name>
    <dbReference type="NCBI Taxonomy" id="62708"/>
    <lineage>
        <taxon>Eukaryota</taxon>
        <taxon>Fungi</taxon>
        <taxon>Dikarya</taxon>
        <taxon>Ascomycota</taxon>
        <taxon>Pezizomycotina</taxon>
        <taxon>Leotiomycetes</taxon>
        <taxon>Erysiphales</taxon>
        <taxon>Erysiphaceae</taxon>
        <taxon>Golovinomyces</taxon>
    </lineage>
</organism>
<gene>
    <name evidence="1" type="ORF">GcM3_170013</name>
</gene>
<evidence type="ECO:0000313" key="2">
    <source>
        <dbReference type="Proteomes" id="UP000283383"/>
    </source>
</evidence>
<evidence type="ECO:0000313" key="1">
    <source>
        <dbReference type="EMBL" id="RKF59904.1"/>
    </source>
</evidence>
<comment type="caution">
    <text evidence="1">The sequence shown here is derived from an EMBL/GenBank/DDBJ whole genome shotgun (WGS) entry which is preliminary data.</text>
</comment>
<protein>
    <submittedName>
        <fullName evidence="1">Uncharacterized protein</fullName>
    </submittedName>
</protein>